<dbReference type="PROSITE" id="PS51257">
    <property type="entry name" value="PROKAR_LIPOPROTEIN"/>
    <property type="match status" value="1"/>
</dbReference>
<dbReference type="Pfam" id="PF06977">
    <property type="entry name" value="SdiA-regulated"/>
    <property type="match status" value="1"/>
</dbReference>
<dbReference type="GO" id="GO:0005886">
    <property type="term" value="C:plasma membrane"/>
    <property type="evidence" value="ECO:0007669"/>
    <property type="project" value="UniProtKB-SubCell"/>
</dbReference>
<comment type="caution">
    <text evidence="4">The sequence shown here is derived from an EMBL/GenBank/DDBJ whole genome shotgun (WGS) entry which is preliminary data.</text>
</comment>
<keyword evidence="3" id="KW-0472">Membrane</keyword>
<evidence type="ECO:0000313" key="5">
    <source>
        <dbReference type="Proteomes" id="UP000266389"/>
    </source>
</evidence>
<organism evidence="4 5">
    <name type="scientific">Candidatus Thermochlorobacter aerophilus</name>
    <dbReference type="NCBI Taxonomy" id="1868324"/>
    <lineage>
        <taxon>Bacteria</taxon>
        <taxon>Pseudomonadati</taxon>
        <taxon>Chlorobiota</taxon>
        <taxon>Chlorobiia</taxon>
        <taxon>Chlorobiales</taxon>
        <taxon>Candidatus Thermochlorobacteriaceae</taxon>
        <taxon>Candidatus Thermochlorobacter</taxon>
    </lineage>
</organism>
<dbReference type="AlphaFoldDB" id="A0A395M2B2"/>
<evidence type="ECO:0008006" key="6">
    <source>
        <dbReference type="Google" id="ProtNLM"/>
    </source>
</evidence>
<dbReference type="EMBL" id="PHFL01000014">
    <property type="protein sequence ID" value="RFM24949.1"/>
    <property type="molecule type" value="Genomic_DNA"/>
</dbReference>
<protein>
    <recommendedName>
        <fullName evidence="6">Phytase-like domain-containing protein</fullName>
    </recommendedName>
</protein>
<gene>
    <name evidence="4" type="ORF">D0433_03345</name>
</gene>
<dbReference type="Proteomes" id="UP000266389">
    <property type="component" value="Unassembled WGS sequence"/>
</dbReference>
<proteinExistence type="predicted"/>
<dbReference type="SUPFAM" id="SSF101898">
    <property type="entry name" value="NHL repeat"/>
    <property type="match status" value="1"/>
</dbReference>
<evidence type="ECO:0000256" key="1">
    <source>
        <dbReference type="ARBA" id="ARBA00004236"/>
    </source>
</evidence>
<sequence length="316" mass="35769">MTKTFSQLIQVRSYLFFGFSFLVLLFFSCSPQKPVRYLSRSVPTLPLTLKAVLPIESTAGDLELSGLALHQNTLYGVCDDHGDMIFKLTLYSDKVLAEPFLRFDPPSLRPDFEGLACDSAGNFYIISESECRIFFVSHDGKVTKWLMPSLEEQGKAAGLFQRFNAYPEGLALISPTHFFIAAEHSPRGLIDLKLDPPPHTRFYVCDYTAIPLRGKRVPDFADLYYESGRLFALARNAEAVVELSIEQDSVFEKTCWSYQQAVAHDSLRYGEMRFGLAEGLTMDSTSIYIVYDTNGEVRNLSSGDRRPLLFIFDRPR</sequence>
<comment type="subcellular location">
    <subcellularLocation>
        <location evidence="1">Cell membrane</location>
    </subcellularLocation>
</comment>
<dbReference type="InterPro" id="IPR009722">
    <property type="entry name" value="YjiK/CarP"/>
</dbReference>
<accession>A0A395M2B2</accession>
<name>A0A395M2B2_9BACT</name>
<reference evidence="4 5" key="1">
    <citation type="journal article" date="2011" name="ISME J.">
        <title>Community ecology of hot spring cyanobacterial mats: predominant populations and their functional potential.</title>
        <authorList>
            <person name="Klatt C.G."/>
            <person name="Wood J.M."/>
            <person name="Rusch D.B."/>
            <person name="Bateson M.M."/>
            <person name="Hamamura N."/>
            <person name="Heidelberg J.F."/>
            <person name="Grossman A.R."/>
            <person name="Bhaya D."/>
            <person name="Cohan F.M."/>
            <person name="Kuhl M."/>
            <person name="Bryant D.A."/>
            <person name="Ward D.M."/>
        </authorList>
    </citation>
    <scope>NUCLEOTIDE SEQUENCE [LARGE SCALE GENOMIC DNA]</scope>
    <source>
        <strain evidence="4">OS</strain>
    </source>
</reference>
<evidence type="ECO:0000256" key="2">
    <source>
        <dbReference type="ARBA" id="ARBA00022475"/>
    </source>
</evidence>
<keyword evidence="2" id="KW-1003">Cell membrane</keyword>
<evidence type="ECO:0000256" key="3">
    <source>
        <dbReference type="ARBA" id="ARBA00023136"/>
    </source>
</evidence>
<evidence type="ECO:0000313" key="4">
    <source>
        <dbReference type="EMBL" id="RFM24949.1"/>
    </source>
</evidence>